<evidence type="ECO:0000313" key="3">
    <source>
        <dbReference type="EMBL" id="DAE13813.1"/>
    </source>
</evidence>
<keyword evidence="2" id="KW-0472">Membrane</keyword>
<feature type="coiled-coil region" evidence="1">
    <location>
        <begin position="23"/>
        <end position="175"/>
    </location>
</feature>
<name>A0A8S5Q568_9CAUD</name>
<keyword evidence="2" id="KW-1133">Transmembrane helix</keyword>
<keyword evidence="1" id="KW-0175">Coiled coil</keyword>
<feature type="coiled-coil region" evidence="1">
    <location>
        <begin position="229"/>
        <end position="256"/>
    </location>
</feature>
<organism evidence="3">
    <name type="scientific">Siphoviridae sp. ctLNL10</name>
    <dbReference type="NCBI Taxonomy" id="2825453"/>
    <lineage>
        <taxon>Viruses</taxon>
        <taxon>Duplodnaviria</taxon>
        <taxon>Heunggongvirae</taxon>
        <taxon>Uroviricota</taxon>
        <taxon>Caudoviricetes</taxon>
    </lineage>
</organism>
<dbReference type="EMBL" id="BK015570">
    <property type="protein sequence ID" value="DAE13813.1"/>
    <property type="molecule type" value="Genomic_DNA"/>
</dbReference>
<proteinExistence type="predicted"/>
<feature type="transmembrane region" description="Helical" evidence="2">
    <location>
        <begin position="429"/>
        <end position="452"/>
    </location>
</feature>
<sequence>MAGYDGTIKINTKLDTDGFAKGANELSAKQKKLSDQMNQQRNSIARMKAELDSIGKTKVATPEFATVEKEIESLTTKLIAAQDRMDKFTELNPGDTSSKAFKSIEYDVRTLEVRLREAERAKNELLETGKSHISGIDTKEYQDLSGKIEQSKNRLQELQLQAREADTSLQKIGKDGKKSFDKINKSSKKSGSLMSTFTSRLKGIVLSLLIFNWISKGFNALIAGAKEGLQNLAKHSQQYNAQMSELKNTNTQLKNNFAAAFEPILTVIIPILTQLSAWLVSVTNDISKFFAILGGKSSYTIAKKGADDYKRSLDGVSKSASGANKQVASFDELEMLSSGNGNSSSNTQDMFEDIPLDSYEKSIENIKKAFDDLKKIFANGFLNGIGGFDSLQDRLEDIRNSLKDIAKNLLEIFTDPAVVDAAKTMIAKIVYAFGQIMGAIISIGITIAQNLIGGFDKYLEENKEFLKQKLVSLFDIAGDIALVVGDAFSTFAYIFEVFGGENGQAITASIIGIFTNAFLSIVELAGKVTRDILDALIKPFSDNKEEIKSALDGVLGTIASILSTFKQGIDDTFSKMNEVYDTYFKPFFDSVGQGLSNLMETFLELWGTYGQPFIDSVAENLQILWDEYLKPLVDNILEAVGLVMEFLMELWNNVLQPLINWLMSSLFPQVIGYMQKTYNKFHEIIKHITDAINGLVDVVKGIINILIGIVDGDWQRVWDGFGEVIDGTVKAIKGILNSLITMVEGVANAVVGIINTMIRAFNSLSFDIPDWVPSIGGNHYGFNLKEISEVKFPRLATGTVVPPGMSEFLAVLGDNNKETEVVSPLSTIKEAVAQVMAEMGSNNDQSGDIIINIDGHEVFRVVREQNKEYKKATGQSAFA</sequence>
<evidence type="ECO:0000256" key="1">
    <source>
        <dbReference type="SAM" id="Coils"/>
    </source>
</evidence>
<evidence type="ECO:0000256" key="2">
    <source>
        <dbReference type="SAM" id="Phobius"/>
    </source>
</evidence>
<feature type="transmembrane region" description="Helical" evidence="2">
    <location>
        <begin position="473"/>
        <end position="494"/>
    </location>
</feature>
<accession>A0A8S5Q568</accession>
<keyword evidence="2" id="KW-0812">Transmembrane</keyword>
<dbReference type="InterPro" id="IPR016024">
    <property type="entry name" value="ARM-type_fold"/>
</dbReference>
<dbReference type="SUPFAM" id="SSF48371">
    <property type="entry name" value="ARM repeat"/>
    <property type="match status" value="1"/>
</dbReference>
<protein>
    <submittedName>
        <fullName evidence="3">Minor tail protein</fullName>
    </submittedName>
</protein>
<reference evidence="3" key="1">
    <citation type="journal article" date="2021" name="Proc. Natl. Acad. Sci. U.S.A.">
        <title>A Catalog of Tens of Thousands of Viruses from Human Metagenomes Reveals Hidden Associations with Chronic Diseases.</title>
        <authorList>
            <person name="Tisza M.J."/>
            <person name="Buck C.B."/>
        </authorList>
    </citation>
    <scope>NUCLEOTIDE SEQUENCE</scope>
    <source>
        <strain evidence="3">CtLNL10</strain>
    </source>
</reference>
<feature type="coiled-coil region" evidence="1">
    <location>
        <begin position="356"/>
        <end position="408"/>
    </location>
</feature>
<feature type="transmembrane region" description="Helical" evidence="2">
    <location>
        <begin position="506"/>
        <end position="526"/>
    </location>
</feature>